<evidence type="ECO:0000313" key="2">
    <source>
        <dbReference type="Proteomes" id="UP000027265"/>
    </source>
</evidence>
<dbReference type="Proteomes" id="UP000027265">
    <property type="component" value="Unassembled WGS sequence"/>
</dbReference>
<proteinExistence type="predicted"/>
<organism evidence="1 2">
    <name type="scientific">Jaapia argillacea MUCL 33604</name>
    <dbReference type="NCBI Taxonomy" id="933084"/>
    <lineage>
        <taxon>Eukaryota</taxon>
        <taxon>Fungi</taxon>
        <taxon>Dikarya</taxon>
        <taxon>Basidiomycota</taxon>
        <taxon>Agaricomycotina</taxon>
        <taxon>Agaricomycetes</taxon>
        <taxon>Agaricomycetidae</taxon>
        <taxon>Jaapiales</taxon>
        <taxon>Jaapiaceae</taxon>
        <taxon>Jaapia</taxon>
    </lineage>
</organism>
<name>A0A067Q7J7_9AGAM</name>
<dbReference type="InParanoid" id="A0A067Q7J7"/>
<protein>
    <submittedName>
        <fullName evidence="1">Uncharacterized protein</fullName>
    </submittedName>
</protein>
<keyword evidence="2" id="KW-1185">Reference proteome</keyword>
<accession>A0A067Q7J7</accession>
<dbReference type="HOGENOM" id="CLU_2455051_0_0_1"/>
<dbReference type="AlphaFoldDB" id="A0A067Q7J7"/>
<evidence type="ECO:0000313" key="1">
    <source>
        <dbReference type="EMBL" id="KDQ58586.1"/>
    </source>
</evidence>
<reference evidence="2" key="1">
    <citation type="journal article" date="2014" name="Proc. Natl. Acad. Sci. U.S.A.">
        <title>Extensive sampling of basidiomycete genomes demonstrates inadequacy of the white-rot/brown-rot paradigm for wood decay fungi.</title>
        <authorList>
            <person name="Riley R."/>
            <person name="Salamov A.A."/>
            <person name="Brown D.W."/>
            <person name="Nagy L.G."/>
            <person name="Floudas D."/>
            <person name="Held B.W."/>
            <person name="Levasseur A."/>
            <person name="Lombard V."/>
            <person name="Morin E."/>
            <person name="Otillar R."/>
            <person name="Lindquist E.A."/>
            <person name="Sun H."/>
            <person name="LaButti K.M."/>
            <person name="Schmutz J."/>
            <person name="Jabbour D."/>
            <person name="Luo H."/>
            <person name="Baker S.E."/>
            <person name="Pisabarro A.G."/>
            <person name="Walton J.D."/>
            <person name="Blanchette R.A."/>
            <person name="Henrissat B."/>
            <person name="Martin F."/>
            <person name="Cullen D."/>
            <person name="Hibbett D.S."/>
            <person name="Grigoriev I.V."/>
        </authorList>
    </citation>
    <scope>NUCLEOTIDE SEQUENCE [LARGE SCALE GENOMIC DNA]</scope>
    <source>
        <strain evidence="2">MUCL 33604</strain>
    </source>
</reference>
<dbReference type="EMBL" id="KL197717">
    <property type="protein sequence ID" value="KDQ58586.1"/>
    <property type="molecule type" value="Genomic_DNA"/>
</dbReference>
<gene>
    <name evidence="1" type="ORF">JAAARDRAFT_672732</name>
</gene>
<sequence length="89" mass="10349">MGRLHELCPGLEQLCVGRNSKVTFKTIIPYLQKKAHARGTRMLELLDCRHDRATEEEIAFIQGAVDDYWDGCFDGWESRAWVMTFTRKT</sequence>